<protein>
    <recommendedName>
        <fullName evidence="4">Cytoplasmic protein</fullName>
    </recommendedName>
</protein>
<gene>
    <name evidence="2" type="ORF">DJ66_0880</name>
</gene>
<comment type="caution">
    <text evidence="2">The sequence shown here is derived from an EMBL/GenBank/DDBJ whole genome shotgun (WGS) entry which is preliminary data.</text>
</comment>
<keyword evidence="3" id="KW-1185">Reference proteome</keyword>
<dbReference type="PATRIC" id="fig|556287.8.peg.883"/>
<dbReference type="EMBL" id="JMTK01000002">
    <property type="protein sequence ID" value="KJZ82145.1"/>
    <property type="molecule type" value="Genomic_DNA"/>
</dbReference>
<evidence type="ECO:0000313" key="2">
    <source>
        <dbReference type="EMBL" id="KJZ82145.1"/>
    </source>
</evidence>
<reference evidence="2 3" key="1">
    <citation type="journal article" date="2015" name="Phytopathology">
        <title>Genomes of Candidatus Liberibacter solanacearum haplotype A from New Zealand and the USA suggest significant genome plasticity in the species.</title>
        <authorList>
            <person name="Thompson S.M."/>
            <person name="Johnson C.P."/>
            <person name="Lu A.Y."/>
            <person name="Frampton R.A."/>
            <person name="Sullivan K.L."/>
            <person name="Fiers M.W."/>
            <person name="Crowhurst R.N."/>
            <person name="Pitman A.R."/>
            <person name="Scott I."/>
            <person name="Gudmestad N.C."/>
            <person name="Smith G.R."/>
        </authorList>
    </citation>
    <scope>NUCLEOTIDE SEQUENCE [LARGE SCALE GENOMIC DNA]</scope>
    <source>
        <strain evidence="2 3">LsoNZ1</strain>
    </source>
</reference>
<evidence type="ECO:0000256" key="1">
    <source>
        <dbReference type="SAM" id="MobiDB-lite"/>
    </source>
</evidence>
<dbReference type="AlphaFoldDB" id="A0A0F4VHH9"/>
<dbReference type="Proteomes" id="UP000033731">
    <property type="component" value="Unassembled WGS sequence"/>
</dbReference>
<feature type="compositionally biased region" description="Basic and acidic residues" evidence="1">
    <location>
        <begin position="171"/>
        <end position="180"/>
    </location>
</feature>
<evidence type="ECO:0008006" key="4">
    <source>
        <dbReference type="Google" id="ProtNLM"/>
    </source>
</evidence>
<dbReference type="Pfam" id="PF06242">
    <property type="entry name" value="TrcR"/>
    <property type="match status" value="1"/>
</dbReference>
<sequence length="192" mass="21368">MNQKPLMPKASAVWLIDNTSLSFKQIAEFCGLHLLEVVAIADGEALQGIKGFNLVSAGQLSSEEISKGEKDDNYKLQISEQKVYLPETTKRKKRYTPVSKRQDRPNAILWLINNHPKLKDGQISHLVGTTSATIEQIRNRTHWNSSSLSPMDPVTLGLCSQIDLDAEIKKSAKSTDDKNNKTINEMFSPSSS</sequence>
<evidence type="ECO:0000313" key="3">
    <source>
        <dbReference type="Proteomes" id="UP000033731"/>
    </source>
</evidence>
<name>A0A0F4VHH9_9HYPH</name>
<accession>A0A0F4VHH9</accession>
<proteinExistence type="predicted"/>
<feature type="region of interest" description="Disordered" evidence="1">
    <location>
        <begin position="171"/>
        <end position="192"/>
    </location>
</feature>
<feature type="compositionally biased region" description="Polar residues" evidence="1">
    <location>
        <begin position="181"/>
        <end position="192"/>
    </location>
</feature>
<dbReference type="InterPro" id="IPR010421">
    <property type="entry name" value="TrcR"/>
</dbReference>
<organism evidence="2 3">
    <name type="scientific">Candidatus Liberibacter solanacearum</name>
    <dbReference type="NCBI Taxonomy" id="556287"/>
    <lineage>
        <taxon>Bacteria</taxon>
        <taxon>Pseudomonadati</taxon>
        <taxon>Pseudomonadota</taxon>
        <taxon>Alphaproteobacteria</taxon>
        <taxon>Hyphomicrobiales</taxon>
        <taxon>Rhizobiaceae</taxon>
        <taxon>Liberibacter</taxon>
    </lineage>
</organism>
<dbReference type="RefSeq" id="WP_045960849.1">
    <property type="nucleotide sequence ID" value="NZ_JMTK01000002.1"/>
</dbReference>